<dbReference type="Proteomes" id="UP001056120">
    <property type="component" value="Linkage Group LG02"/>
</dbReference>
<dbReference type="EMBL" id="CM042019">
    <property type="protein sequence ID" value="KAI3824765.1"/>
    <property type="molecule type" value="Genomic_DNA"/>
</dbReference>
<evidence type="ECO:0000313" key="2">
    <source>
        <dbReference type="Proteomes" id="UP001056120"/>
    </source>
</evidence>
<accession>A0ACB9JXR9</accession>
<proteinExistence type="predicted"/>
<protein>
    <submittedName>
        <fullName evidence="1">Uncharacterized protein</fullName>
    </submittedName>
</protein>
<reference evidence="2" key="1">
    <citation type="journal article" date="2022" name="Mol. Ecol. Resour.">
        <title>The genomes of chicory, endive, great burdock and yacon provide insights into Asteraceae palaeo-polyploidization history and plant inulin production.</title>
        <authorList>
            <person name="Fan W."/>
            <person name="Wang S."/>
            <person name="Wang H."/>
            <person name="Wang A."/>
            <person name="Jiang F."/>
            <person name="Liu H."/>
            <person name="Zhao H."/>
            <person name="Xu D."/>
            <person name="Zhang Y."/>
        </authorList>
    </citation>
    <scope>NUCLEOTIDE SEQUENCE [LARGE SCALE GENOMIC DNA]</scope>
    <source>
        <strain evidence="2">cv. Yunnan</strain>
    </source>
</reference>
<evidence type="ECO:0000313" key="1">
    <source>
        <dbReference type="EMBL" id="KAI3824765.1"/>
    </source>
</evidence>
<reference evidence="1 2" key="2">
    <citation type="journal article" date="2022" name="Mol. Ecol. Resour.">
        <title>The genomes of chicory, endive, great burdock and yacon provide insights into Asteraceae paleo-polyploidization history and plant inulin production.</title>
        <authorList>
            <person name="Fan W."/>
            <person name="Wang S."/>
            <person name="Wang H."/>
            <person name="Wang A."/>
            <person name="Jiang F."/>
            <person name="Liu H."/>
            <person name="Zhao H."/>
            <person name="Xu D."/>
            <person name="Zhang Y."/>
        </authorList>
    </citation>
    <scope>NUCLEOTIDE SEQUENCE [LARGE SCALE GENOMIC DNA]</scope>
    <source>
        <strain evidence="2">cv. Yunnan</strain>
        <tissue evidence="1">Leaves</tissue>
    </source>
</reference>
<sequence>MDKLESDECEEMFESFALAEHQQPSTRTSIPSARAPASSPRVVHQVTTNTSVAVTLAAMANEIKELKLSALRCEGGPSSGPNASVMSVSIISHREEERIEEEAYHGADYGIPSVEEVKKIFWRAQFTEIDARMLEETKLNSVSTRKVLQHMSKYGKFLKDLLSNKKKLEGVSKVSLSEQCSAVLDLGELQPTRMSISLADRAVKYPPANLSSLWILLFWESHTPCGDEMITFDAMKSVKNVGEHSHFVCMLDAFVDYHQDSNPEREVDEHAPYLEEPSDWAVELEELLDAPDDYGDEIPSDM</sequence>
<gene>
    <name evidence="1" type="ORF">L1987_06236</name>
</gene>
<comment type="caution">
    <text evidence="1">The sequence shown here is derived from an EMBL/GenBank/DDBJ whole genome shotgun (WGS) entry which is preliminary data.</text>
</comment>
<name>A0ACB9JXR9_9ASTR</name>
<organism evidence="1 2">
    <name type="scientific">Smallanthus sonchifolius</name>
    <dbReference type="NCBI Taxonomy" id="185202"/>
    <lineage>
        <taxon>Eukaryota</taxon>
        <taxon>Viridiplantae</taxon>
        <taxon>Streptophyta</taxon>
        <taxon>Embryophyta</taxon>
        <taxon>Tracheophyta</taxon>
        <taxon>Spermatophyta</taxon>
        <taxon>Magnoliopsida</taxon>
        <taxon>eudicotyledons</taxon>
        <taxon>Gunneridae</taxon>
        <taxon>Pentapetalae</taxon>
        <taxon>asterids</taxon>
        <taxon>campanulids</taxon>
        <taxon>Asterales</taxon>
        <taxon>Asteraceae</taxon>
        <taxon>Asteroideae</taxon>
        <taxon>Heliantheae alliance</taxon>
        <taxon>Millerieae</taxon>
        <taxon>Smallanthus</taxon>
    </lineage>
</organism>
<keyword evidence="2" id="KW-1185">Reference proteome</keyword>